<organism evidence="2 3">
    <name type="scientific">Kingella kingae</name>
    <dbReference type="NCBI Taxonomy" id="504"/>
    <lineage>
        <taxon>Bacteria</taxon>
        <taxon>Pseudomonadati</taxon>
        <taxon>Pseudomonadota</taxon>
        <taxon>Betaproteobacteria</taxon>
        <taxon>Neisseriales</taxon>
        <taxon>Neisseriaceae</taxon>
        <taxon>Kingella</taxon>
    </lineage>
</organism>
<keyword evidence="2" id="KW-0675">Receptor</keyword>
<accession>A0AAX2J4C0</accession>
<name>A0AAX2J4C0_KINKI</name>
<proteinExistence type="predicted"/>
<dbReference type="AlphaFoldDB" id="A0AAX2J4C0"/>
<dbReference type="InterPro" id="IPR035965">
    <property type="entry name" value="PAS-like_dom_sf"/>
</dbReference>
<dbReference type="Proteomes" id="UP000248598">
    <property type="component" value="Chromosome 1"/>
</dbReference>
<dbReference type="Gene3D" id="3.30.450.20">
    <property type="entry name" value="PAS domain"/>
    <property type="match status" value="1"/>
</dbReference>
<sequence>MKINSMTRPTVSHKEVQAAYFDGQERTIYTTDEETHFPDGCLITSRTDLDGIITHANNAFVILSGWEREELLGQPHCILRHPDIPAAAFTDLWQTVKRGEKWHGYVKNLRKDGGFYWVYATVIPNIRNGEIVGYTSVRRKPSRQKVEEAEKLYATLRAAELANAQ</sequence>
<feature type="domain" description="PAS" evidence="1">
    <location>
        <begin position="48"/>
        <end position="74"/>
    </location>
</feature>
<reference evidence="2 3" key="1">
    <citation type="submission" date="2018-06" db="EMBL/GenBank/DDBJ databases">
        <authorList>
            <consortium name="Pathogen Informatics"/>
            <person name="Doyle S."/>
        </authorList>
    </citation>
    <scope>NUCLEOTIDE SEQUENCE [LARGE SCALE GENOMIC DNA]</scope>
    <source>
        <strain evidence="2 3">NCTC10529</strain>
    </source>
</reference>
<dbReference type="CDD" id="cd00130">
    <property type="entry name" value="PAS"/>
    <property type="match status" value="1"/>
</dbReference>
<evidence type="ECO:0000313" key="3">
    <source>
        <dbReference type="Proteomes" id="UP000248598"/>
    </source>
</evidence>
<evidence type="ECO:0000313" key="2">
    <source>
        <dbReference type="EMBL" id="SQH24413.1"/>
    </source>
</evidence>
<dbReference type="SUPFAM" id="SSF55785">
    <property type="entry name" value="PYP-like sensor domain (PAS domain)"/>
    <property type="match status" value="1"/>
</dbReference>
<dbReference type="InterPro" id="IPR000014">
    <property type="entry name" value="PAS"/>
</dbReference>
<dbReference type="EMBL" id="LS483426">
    <property type="protein sequence ID" value="SQH24413.1"/>
    <property type="molecule type" value="Genomic_DNA"/>
</dbReference>
<gene>
    <name evidence="2" type="primary">aer</name>
    <name evidence="2" type="ORF">NCTC10529_00593</name>
</gene>
<dbReference type="NCBIfam" id="TIGR00229">
    <property type="entry name" value="sensory_box"/>
    <property type="match status" value="1"/>
</dbReference>
<dbReference type="PROSITE" id="PS50112">
    <property type="entry name" value="PAS"/>
    <property type="match status" value="1"/>
</dbReference>
<dbReference type="RefSeq" id="WP_003788890.1">
    <property type="nucleotide sequence ID" value="NZ_CP091518.1"/>
</dbReference>
<evidence type="ECO:0000259" key="1">
    <source>
        <dbReference type="PROSITE" id="PS50112"/>
    </source>
</evidence>
<dbReference type="GeneID" id="93261905"/>
<dbReference type="Pfam" id="PF08447">
    <property type="entry name" value="PAS_3"/>
    <property type="match status" value="1"/>
</dbReference>
<dbReference type="InterPro" id="IPR013655">
    <property type="entry name" value="PAS_fold_3"/>
</dbReference>
<protein>
    <submittedName>
        <fullName evidence="2">Aerotaxis receptor</fullName>
    </submittedName>
</protein>